<evidence type="ECO:0008006" key="2">
    <source>
        <dbReference type="Google" id="ProtNLM"/>
    </source>
</evidence>
<evidence type="ECO:0000313" key="1">
    <source>
        <dbReference type="EMBL" id="SVA64797.1"/>
    </source>
</evidence>
<proteinExistence type="predicted"/>
<sequence>MKPILLSIVLFALSSCATTPVDEPLPVKVVVVTMFEIGEDTGDRAGEFQLWKERRDLTEVLPFHGWRDLHYDPDDDLLVMVTGIGTARSASAVMALGMDDRFDLSRAYWLVVGIAGIDPEDAPVGSAAWAEYLVDGDLGHHIDAREIPEDWPFGYFPRYTMGPFDPDRPEPTGELYRLNPGLAEWAYQLTKDIEIPDDPSVQRERALYTEHPNAQGKPVVLKGDHIAALTFWHGELLNDWANQLVRYWTDGKANMVTSGMEDTGSYLSLSWLDKIGRVDKDRVMVLRTGSNYTMQPPTRTAAENLLKETKGYKYAGLEIAVEAGYRVGSRVVDEIIDNWQIYQKSAPGVDSE</sequence>
<protein>
    <recommendedName>
        <fullName evidence="2">Purine nucleoside permease</fullName>
    </recommendedName>
</protein>
<gene>
    <name evidence="1" type="ORF">METZ01_LOCUS117651</name>
</gene>
<name>A0A381XKT6_9ZZZZ</name>
<dbReference type="PIRSF" id="PIRSF013171">
    <property type="entry name" value="Pur_nuclsid_perm"/>
    <property type="match status" value="1"/>
</dbReference>
<dbReference type="GO" id="GO:0055085">
    <property type="term" value="P:transmembrane transport"/>
    <property type="evidence" value="ECO:0007669"/>
    <property type="project" value="InterPro"/>
</dbReference>
<dbReference type="InterPro" id="IPR009486">
    <property type="entry name" value="Pur_nuclsid_perm"/>
</dbReference>
<dbReference type="PROSITE" id="PS51257">
    <property type="entry name" value="PROKAR_LIPOPROTEIN"/>
    <property type="match status" value="1"/>
</dbReference>
<dbReference type="GO" id="GO:0009116">
    <property type="term" value="P:nucleoside metabolic process"/>
    <property type="evidence" value="ECO:0007669"/>
    <property type="project" value="InterPro"/>
</dbReference>
<dbReference type="Pfam" id="PF06516">
    <property type="entry name" value="NUP"/>
    <property type="match status" value="1"/>
</dbReference>
<accession>A0A381XKT6</accession>
<reference evidence="1" key="1">
    <citation type="submission" date="2018-05" db="EMBL/GenBank/DDBJ databases">
        <authorList>
            <person name="Lanie J.A."/>
            <person name="Ng W.-L."/>
            <person name="Kazmierczak K.M."/>
            <person name="Andrzejewski T.M."/>
            <person name="Davidsen T.M."/>
            <person name="Wayne K.J."/>
            <person name="Tettelin H."/>
            <person name="Glass J.I."/>
            <person name="Rusch D."/>
            <person name="Podicherti R."/>
            <person name="Tsui H.-C.T."/>
            <person name="Winkler M.E."/>
        </authorList>
    </citation>
    <scope>NUCLEOTIDE SEQUENCE</scope>
</reference>
<dbReference type="GO" id="GO:0005783">
    <property type="term" value="C:endoplasmic reticulum"/>
    <property type="evidence" value="ECO:0007669"/>
    <property type="project" value="TreeGrafter"/>
</dbReference>
<organism evidence="1">
    <name type="scientific">marine metagenome</name>
    <dbReference type="NCBI Taxonomy" id="408172"/>
    <lineage>
        <taxon>unclassified sequences</taxon>
        <taxon>metagenomes</taxon>
        <taxon>ecological metagenomes</taxon>
    </lineage>
</organism>
<dbReference type="AlphaFoldDB" id="A0A381XKT6"/>
<dbReference type="EMBL" id="UINC01015376">
    <property type="protein sequence ID" value="SVA64797.1"/>
    <property type="molecule type" value="Genomic_DNA"/>
</dbReference>
<dbReference type="InterPro" id="IPR035994">
    <property type="entry name" value="Nucleoside_phosphorylase_sf"/>
</dbReference>
<dbReference type="PANTHER" id="PTHR38643">
    <property type="entry name" value="PURINE NUCLEOSIDE PERMEASE C285.05-RELATED"/>
    <property type="match status" value="1"/>
</dbReference>
<dbReference type="GO" id="GO:0003824">
    <property type="term" value="F:catalytic activity"/>
    <property type="evidence" value="ECO:0007669"/>
    <property type="project" value="InterPro"/>
</dbReference>
<dbReference type="PANTHER" id="PTHR38643:SF1">
    <property type="entry name" value="PURINE NUCLEOSIDE PERMEASE C285.05-RELATED"/>
    <property type="match status" value="1"/>
</dbReference>
<dbReference type="Gene3D" id="3.40.50.1580">
    <property type="entry name" value="Nucleoside phosphorylase domain"/>
    <property type="match status" value="1"/>
</dbReference>